<keyword evidence="4" id="KW-0720">Serine protease</keyword>
<accession>A0A7H8N4A3</accession>
<dbReference type="InterPro" id="IPR001316">
    <property type="entry name" value="Pept_S1A_streptogrisin"/>
</dbReference>
<dbReference type="InterPro" id="IPR043504">
    <property type="entry name" value="Peptidase_S1_PA_chymotrypsin"/>
</dbReference>
<dbReference type="SUPFAM" id="SSF50494">
    <property type="entry name" value="Trypsin-like serine proteases"/>
    <property type="match status" value="1"/>
</dbReference>
<keyword evidence="2" id="KW-0645">Protease</keyword>
<dbReference type="RefSeq" id="WP_176161061.1">
    <property type="nucleotide sequence ID" value="NZ_CP054929.1"/>
</dbReference>
<dbReference type="GO" id="GO:0006508">
    <property type="term" value="P:proteolysis"/>
    <property type="evidence" value="ECO:0007669"/>
    <property type="project" value="UniProtKB-KW"/>
</dbReference>
<dbReference type="EMBL" id="CP054929">
    <property type="protein sequence ID" value="QKW49327.1"/>
    <property type="molecule type" value="Genomic_DNA"/>
</dbReference>
<dbReference type="InterPro" id="IPR009003">
    <property type="entry name" value="Peptidase_S1_PA"/>
</dbReference>
<evidence type="ECO:0000313" key="8">
    <source>
        <dbReference type="Proteomes" id="UP000509303"/>
    </source>
</evidence>
<keyword evidence="8" id="KW-1185">Reference proteome</keyword>
<keyword evidence="6" id="KW-0732">Signal</keyword>
<keyword evidence="3" id="KW-0378">Hydrolase</keyword>
<comment type="similarity">
    <text evidence="1">Belongs to the peptidase S1 family.</text>
</comment>
<dbReference type="PRINTS" id="PR00861">
    <property type="entry name" value="ALYTICPTASE"/>
</dbReference>
<protein>
    <submittedName>
        <fullName evidence="7">Streptogrisin B</fullName>
    </submittedName>
</protein>
<evidence type="ECO:0000313" key="7">
    <source>
        <dbReference type="EMBL" id="QKW49327.1"/>
    </source>
</evidence>
<dbReference type="CDD" id="cd21112">
    <property type="entry name" value="alphaLP-like"/>
    <property type="match status" value="1"/>
</dbReference>
<sequence length="231" mass="23812">MRPHPSAARAPRPMWLGVLLAVCALLLAGAPPAAAADRQTVVAGGDVIYAGSGGTCVVGFNAEKSGSPYGIVPGHCAETDTTWYADSARTISIGRTEGAGFPTSDYGLVRYTNTAVSFPGEIRLGTGKLVDITGAARPTVGHSMCHIGRVTLFGCGTVQSVNVSVNFPEGLVTGLFTSNACSEREDVGGPAFAGDKALGFIFHSNGGCRTAGRTYYKPIIPVLAEHGLVLR</sequence>
<evidence type="ECO:0000256" key="2">
    <source>
        <dbReference type="ARBA" id="ARBA00022670"/>
    </source>
</evidence>
<dbReference type="GO" id="GO:0004252">
    <property type="term" value="F:serine-type endopeptidase activity"/>
    <property type="evidence" value="ECO:0007669"/>
    <property type="project" value="InterPro"/>
</dbReference>
<feature type="signal peptide" evidence="6">
    <location>
        <begin position="1"/>
        <end position="35"/>
    </location>
</feature>
<organism evidence="7 8">
    <name type="scientific">Streptomyces buecherae</name>
    <dbReference type="NCBI Taxonomy" id="2763006"/>
    <lineage>
        <taxon>Bacteria</taxon>
        <taxon>Bacillati</taxon>
        <taxon>Actinomycetota</taxon>
        <taxon>Actinomycetes</taxon>
        <taxon>Kitasatosporales</taxon>
        <taxon>Streptomycetaceae</taxon>
        <taxon>Streptomyces</taxon>
    </lineage>
</organism>
<feature type="chain" id="PRO_5028965360" evidence="6">
    <location>
        <begin position="36"/>
        <end position="231"/>
    </location>
</feature>
<evidence type="ECO:0000256" key="6">
    <source>
        <dbReference type="SAM" id="SignalP"/>
    </source>
</evidence>
<name>A0A7H8N4A3_9ACTN</name>
<evidence type="ECO:0000256" key="1">
    <source>
        <dbReference type="ARBA" id="ARBA00007664"/>
    </source>
</evidence>
<dbReference type="Proteomes" id="UP000509303">
    <property type="component" value="Chromosome"/>
</dbReference>
<evidence type="ECO:0000256" key="3">
    <source>
        <dbReference type="ARBA" id="ARBA00022801"/>
    </source>
</evidence>
<evidence type="ECO:0000256" key="5">
    <source>
        <dbReference type="ARBA" id="ARBA00023157"/>
    </source>
</evidence>
<keyword evidence="5" id="KW-1015">Disulfide bond</keyword>
<evidence type="ECO:0000256" key="4">
    <source>
        <dbReference type="ARBA" id="ARBA00022825"/>
    </source>
</evidence>
<gene>
    <name evidence="7" type="ORF">HUT08_06945</name>
</gene>
<dbReference type="AlphaFoldDB" id="A0A7H8N4A3"/>
<reference evidence="7 8" key="1">
    <citation type="submission" date="2020-06" db="EMBL/GenBank/DDBJ databases">
        <title>Genome mining for natural products.</title>
        <authorList>
            <person name="Zhang B."/>
            <person name="Shi J."/>
            <person name="Ge H."/>
        </authorList>
    </citation>
    <scope>NUCLEOTIDE SEQUENCE [LARGE SCALE GENOMIC DNA]</scope>
    <source>
        <strain evidence="7 8">NA00687</strain>
    </source>
</reference>
<dbReference type="Gene3D" id="2.40.10.10">
    <property type="entry name" value="Trypsin-like serine proteases"/>
    <property type="match status" value="2"/>
</dbReference>
<proteinExistence type="inferred from homology"/>